<feature type="transmembrane region" description="Helical" evidence="1">
    <location>
        <begin position="434"/>
        <end position="453"/>
    </location>
</feature>
<dbReference type="AlphaFoldDB" id="A0A2H3JGV0"/>
<dbReference type="STRING" id="742152.A0A2H3JGV0"/>
<evidence type="ECO:0000313" key="2">
    <source>
        <dbReference type="EMBL" id="PCH35227.1"/>
    </source>
</evidence>
<reference evidence="2 3" key="1">
    <citation type="journal article" date="2012" name="Science">
        <title>The Paleozoic origin of enzymatic lignin decomposition reconstructed from 31 fungal genomes.</title>
        <authorList>
            <person name="Floudas D."/>
            <person name="Binder M."/>
            <person name="Riley R."/>
            <person name="Barry K."/>
            <person name="Blanchette R.A."/>
            <person name="Henrissat B."/>
            <person name="Martinez A.T."/>
            <person name="Otillar R."/>
            <person name="Spatafora J.W."/>
            <person name="Yadav J.S."/>
            <person name="Aerts A."/>
            <person name="Benoit I."/>
            <person name="Boyd A."/>
            <person name="Carlson A."/>
            <person name="Copeland A."/>
            <person name="Coutinho P.M."/>
            <person name="de Vries R.P."/>
            <person name="Ferreira P."/>
            <person name="Findley K."/>
            <person name="Foster B."/>
            <person name="Gaskell J."/>
            <person name="Glotzer D."/>
            <person name="Gorecki P."/>
            <person name="Heitman J."/>
            <person name="Hesse C."/>
            <person name="Hori C."/>
            <person name="Igarashi K."/>
            <person name="Jurgens J.A."/>
            <person name="Kallen N."/>
            <person name="Kersten P."/>
            <person name="Kohler A."/>
            <person name="Kuees U."/>
            <person name="Kumar T.K.A."/>
            <person name="Kuo A."/>
            <person name="LaButti K."/>
            <person name="Larrondo L.F."/>
            <person name="Lindquist E."/>
            <person name="Ling A."/>
            <person name="Lombard V."/>
            <person name="Lucas S."/>
            <person name="Lundell T."/>
            <person name="Martin R."/>
            <person name="McLaughlin D.J."/>
            <person name="Morgenstern I."/>
            <person name="Morin E."/>
            <person name="Murat C."/>
            <person name="Nagy L.G."/>
            <person name="Nolan M."/>
            <person name="Ohm R.A."/>
            <person name="Patyshakuliyeva A."/>
            <person name="Rokas A."/>
            <person name="Ruiz-Duenas F.J."/>
            <person name="Sabat G."/>
            <person name="Salamov A."/>
            <person name="Samejima M."/>
            <person name="Schmutz J."/>
            <person name="Slot J.C."/>
            <person name="St John F."/>
            <person name="Stenlid J."/>
            <person name="Sun H."/>
            <person name="Sun S."/>
            <person name="Syed K."/>
            <person name="Tsang A."/>
            <person name="Wiebenga A."/>
            <person name="Young D."/>
            <person name="Pisabarro A."/>
            <person name="Eastwood D.C."/>
            <person name="Martin F."/>
            <person name="Cullen D."/>
            <person name="Grigoriev I.V."/>
            <person name="Hibbett D.S."/>
        </authorList>
    </citation>
    <scope>NUCLEOTIDE SEQUENCE [LARGE SCALE GENOMIC DNA]</scope>
    <source>
        <strain evidence="2 3">MD-104</strain>
    </source>
</reference>
<organism evidence="2 3">
    <name type="scientific">Wolfiporia cocos (strain MD-104)</name>
    <name type="common">Brown rot fungus</name>
    <dbReference type="NCBI Taxonomy" id="742152"/>
    <lineage>
        <taxon>Eukaryota</taxon>
        <taxon>Fungi</taxon>
        <taxon>Dikarya</taxon>
        <taxon>Basidiomycota</taxon>
        <taxon>Agaricomycotina</taxon>
        <taxon>Agaricomycetes</taxon>
        <taxon>Polyporales</taxon>
        <taxon>Phaeolaceae</taxon>
        <taxon>Wolfiporia</taxon>
    </lineage>
</organism>
<evidence type="ECO:0000256" key="1">
    <source>
        <dbReference type="SAM" id="Phobius"/>
    </source>
</evidence>
<feature type="transmembrane region" description="Helical" evidence="1">
    <location>
        <begin position="347"/>
        <end position="367"/>
    </location>
</feature>
<keyword evidence="1" id="KW-0812">Transmembrane</keyword>
<evidence type="ECO:0008006" key="4">
    <source>
        <dbReference type="Google" id="ProtNLM"/>
    </source>
</evidence>
<evidence type="ECO:0000313" key="3">
    <source>
        <dbReference type="Proteomes" id="UP000218811"/>
    </source>
</evidence>
<gene>
    <name evidence="2" type="ORF">WOLCODRAFT_166136</name>
</gene>
<sequence>MILIYWRAYSRTLPRCSWPSDTTRGREYQGEMSKSNPSSIVLSRLTGLSSRGNWVHVEHPEGQPYFIKKTETGAHLYTDMWLYDVQKLENAEKYSQRISQALGAQDHTDTDIVIDIRRDSEDDTEPRCFYYLASRSQRSIFWLRDVPVDLISQNARPVYDERYLKNASLAQYWIHIQMFPNDRTVSEQLLRESSTSPYGPDDLSNLSKVLKVVQKEINIVDESSMFILARTLSIFYWERFIHFHGQPEARLDREQPIFDDTEHQRSWLLALVSPLLFYLPDQYMGELKKLWVEQTVNYRPWMAFVAGLRNDWESSILPATVLLSANVGLLAVNSIDSEHRNRSVAQVASYISTFFSLGNIILCTIFARQHRPRAHDSAELASDYLDRRSTVIAGLEPLAIAFSLPSALFIWGMVAFTVAMAWVGLNASTVQTRVWTGLFLGIITVLIAAVLWVEVWPVPSLEWLSRYVPPPPWHTIRLPRFRLSARSSQPLGDQSDVEFQARSFE</sequence>
<name>A0A2H3JGV0_WOLCO</name>
<proteinExistence type="predicted"/>
<dbReference type="OrthoDB" id="2657661at2759"/>
<dbReference type="Proteomes" id="UP000218811">
    <property type="component" value="Unassembled WGS sequence"/>
</dbReference>
<dbReference type="EMBL" id="KB467843">
    <property type="protein sequence ID" value="PCH35227.1"/>
    <property type="molecule type" value="Genomic_DNA"/>
</dbReference>
<dbReference type="OMA" id="IWHENDP"/>
<feature type="transmembrane region" description="Helical" evidence="1">
    <location>
        <begin position="398"/>
        <end position="422"/>
    </location>
</feature>
<accession>A0A2H3JGV0</accession>
<protein>
    <recommendedName>
        <fullName evidence="4">WW domain-containing protein</fullName>
    </recommendedName>
</protein>
<keyword evidence="1" id="KW-0472">Membrane</keyword>
<keyword evidence="3" id="KW-1185">Reference proteome</keyword>
<keyword evidence="1" id="KW-1133">Transmembrane helix</keyword>